<evidence type="ECO:0000256" key="1">
    <source>
        <dbReference type="SAM" id="SignalP"/>
    </source>
</evidence>
<dbReference type="Proteomes" id="UP001606303">
    <property type="component" value="Unassembled WGS sequence"/>
</dbReference>
<feature type="signal peptide" evidence="1">
    <location>
        <begin position="1"/>
        <end position="19"/>
    </location>
</feature>
<accession>A0ABW7H1J0</accession>
<dbReference type="SUPFAM" id="SSF55797">
    <property type="entry name" value="PR-1-like"/>
    <property type="match status" value="1"/>
</dbReference>
<gene>
    <name evidence="3" type="ORF">ACG01O_15830</name>
</gene>
<protein>
    <submittedName>
        <fullName evidence="3">CAP domain-containing protein</fullName>
    </submittedName>
</protein>
<sequence>MRKVMLGMLAWWGVVAVQAQPACSIDLLPALDKINALRAQGAMCGNRRMANAGPVRAHPALDASARSFAQDLATQDRLSHLNTAGQALRARLRESGYAMRTAAENVAGGAETLDEVLEQWMASPLHCENLMAPEFQEFGLACATGSGALERFWVLQLAQPARAP</sequence>
<name>A0ABW7H1J0_9BURK</name>
<dbReference type="PANTHER" id="PTHR31157:SF1">
    <property type="entry name" value="SCP DOMAIN-CONTAINING PROTEIN"/>
    <property type="match status" value="1"/>
</dbReference>
<dbReference type="PANTHER" id="PTHR31157">
    <property type="entry name" value="SCP DOMAIN-CONTAINING PROTEIN"/>
    <property type="match status" value="1"/>
</dbReference>
<dbReference type="InterPro" id="IPR035940">
    <property type="entry name" value="CAP_sf"/>
</dbReference>
<dbReference type="InterPro" id="IPR014044">
    <property type="entry name" value="CAP_dom"/>
</dbReference>
<keyword evidence="1" id="KW-0732">Signal</keyword>
<organism evidence="3 4">
    <name type="scientific">Pelomonas baiyunensis</name>
    <dbReference type="NCBI Taxonomy" id="3299026"/>
    <lineage>
        <taxon>Bacteria</taxon>
        <taxon>Pseudomonadati</taxon>
        <taxon>Pseudomonadota</taxon>
        <taxon>Betaproteobacteria</taxon>
        <taxon>Burkholderiales</taxon>
        <taxon>Sphaerotilaceae</taxon>
        <taxon>Roseateles</taxon>
    </lineage>
</organism>
<dbReference type="Gene3D" id="3.40.33.10">
    <property type="entry name" value="CAP"/>
    <property type="match status" value="1"/>
</dbReference>
<dbReference type="Pfam" id="PF00188">
    <property type="entry name" value="CAP"/>
    <property type="match status" value="1"/>
</dbReference>
<dbReference type="CDD" id="cd05379">
    <property type="entry name" value="CAP_bacterial"/>
    <property type="match status" value="1"/>
</dbReference>
<dbReference type="EMBL" id="JBIGIB010000004">
    <property type="protein sequence ID" value="MFG6468097.1"/>
    <property type="molecule type" value="Genomic_DNA"/>
</dbReference>
<comment type="caution">
    <text evidence="3">The sequence shown here is derived from an EMBL/GenBank/DDBJ whole genome shotgun (WGS) entry which is preliminary data.</text>
</comment>
<evidence type="ECO:0000313" key="4">
    <source>
        <dbReference type="Proteomes" id="UP001606303"/>
    </source>
</evidence>
<evidence type="ECO:0000313" key="3">
    <source>
        <dbReference type="EMBL" id="MFG6468097.1"/>
    </source>
</evidence>
<feature type="domain" description="SCP" evidence="2">
    <location>
        <begin position="31"/>
        <end position="155"/>
    </location>
</feature>
<keyword evidence="4" id="KW-1185">Reference proteome</keyword>
<evidence type="ECO:0000259" key="2">
    <source>
        <dbReference type="Pfam" id="PF00188"/>
    </source>
</evidence>
<reference evidence="3 4" key="1">
    <citation type="submission" date="2024-08" db="EMBL/GenBank/DDBJ databases">
        <authorList>
            <person name="Lu H."/>
        </authorList>
    </citation>
    <scope>NUCLEOTIDE SEQUENCE [LARGE SCALE GENOMIC DNA]</scope>
    <source>
        <strain evidence="3 4">BYS87W</strain>
    </source>
</reference>
<dbReference type="RefSeq" id="WP_394386040.1">
    <property type="nucleotide sequence ID" value="NZ_JBIGIB010000004.1"/>
</dbReference>
<proteinExistence type="predicted"/>
<feature type="chain" id="PRO_5046441551" evidence="1">
    <location>
        <begin position="20"/>
        <end position="164"/>
    </location>
</feature>